<comment type="catalytic activity">
    <reaction evidence="8">
        <text>L-seryl-[protein] + ATP = O-phospho-L-seryl-[protein] + ADP + H(+)</text>
        <dbReference type="Rhea" id="RHEA:17989"/>
        <dbReference type="Rhea" id="RHEA-COMP:9863"/>
        <dbReference type="Rhea" id="RHEA-COMP:11604"/>
        <dbReference type="ChEBI" id="CHEBI:15378"/>
        <dbReference type="ChEBI" id="CHEBI:29999"/>
        <dbReference type="ChEBI" id="CHEBI:30616"/>
        <dbReference type="ChEBI" id="CHEBI:83421"/>
        <dbReference type="ChEBI" id="CHEBI:456216"/>
        <dbReference type="EC" id="2.7.11.1"/>
    </reaction>
</comment>
<keyword evidence="5" id="KW-0418">Kinase</keyword>
<dbReference type="Gene3D" id="3.30.200.20">
    <property type="entry name" value="Phosphorylase Kinase, domain 1"/>
    <property type="match status" value="1"/>
</dbReference>
<dbReference type="GO" id="GO:0007165">
    <property type="term" value="P:signal transduction"/>
    <property type="evidence" value="ECO:0007669"/>
    <property type="project" value="TreeGrafter"/>
</dbReference>
<comment type="catalytic activity">
    <reaction evidence="7">
        <text>L-threonyl-[protein] + ATP = O-phospho-L-threonyl-[protein] + ADP + H(+)</text>
        <dbReference type="Rhea" id="RHEA:46608"/>
        <dbReference type="Rhea" id="RHEA-COMP:11060"/>
        <dbReference type="Rhea" id="RHEA-COMP:11605"/>
        <dbReference type="ChEBI" id="CHEBI:15378"/>
        <dbReference type="ChEBI" id="CHEBI:30013"/>
        <dbReference type="ChEBI" id="CHEBI:30616"/>
        <dbReference type="ChEBI" id="CHEBI:61977"/>
        <dbReference type="ChEBI" id="CHEBI:456216"/>
        <dbReference type="EC" id="2.7.11.1"/>
    </reaction>
</comment>
<feature type="non-terminal residue" evidence="10">
    <location>
        <position position="290"/>
    </location>
</feature>
<evidence type="ECO:0000256" key="2">
    <source>
        <dbReference type="ARBA" id="ARBA00022527"/>
    </source>
</evidence>
<gene>
    <name evidence="10" type="ORF">RFI_10232</name>
</gene>
<dbReference type="Pfam" id="PF00069">
    <property type="entry name" value="Pkinase"/>
    <property type="match status" value="1"/>
</dbReference>
<keyword evidence="3" id="KW-0808">Transferase</keyword>
<keyword evidence="6" id="KW-0067">ATP-binding</keyword>
<keyword evidence="11" id="KW-1185">Reference proteome</keyword>
<proteinExistence type="predicted"/>
<dbReference type="InterPro" id="IPR011009">
    <property type="entry name" value="Kinase-like_dom_sf"/>
</dbReference>
<accession>X6NNG4</accession>
<evidence type="ECO:0000256" key="7">
    <source>
        <dbReference type="ARBA" id="ARBA00047899"/>
    </source>
</evidence>
<dbReference type="Proteomes" id="UP000023152">
    <property type="component" value="Unassembled WGS sequence"/>
</dbReference>
<dbReference type="OrthoDB" id="193931at2759"/>
<reference evidence="10 11" key="1">
    <citation type="journal article" date="2013" name="Curr. Biol.">
        <title>The Genome of the Foraminiferan Reticulomyxa filosa.</title>
        <authorList>
            <person name="Glockner G."/>
            <person name="Hulsmann N."/>
            <person name="Schleicher M."/>
            <person name="Noegel A.A."/>
            <person name="Eichinger L."/>
            <person name="Gallinger C."/>
            <person name="Pawlowski J."/>
            <person name="Sierra R."/>
            <person name="Euteneuer U."/>
            <person name="Pillet L."/>
            <person name="Moustafa A."/>
            <person name="Platzer M."/>
            <person name="Groth M."/>
            <person name="Szafranski K."/>
            <person name="Schliwa M."/>
        </authorList>
    </citation>
    <scope>NUCLEOTIDE SEQUENCE [LARGE SCALE GENOMIC DNA]</scope>
</reference>
<protein>
    <recommendedName>
        <fullName evidence="1">non-specific serine/threonine protein kinase</fullName>
        <ecNumber evidence="1">2.7.11.1</ecNumber>
    </recommendedName>
</protein>
<dbReference type="GO" id="GO:0005524">
    <property type="term" value="F:ATP binding"/>
    <property type="evidence" value="ECO:0007669"/>
    <property type="project" value="UniProtKB-KW"/>
</dbReference>
<evidence type="ECO:0000256" key="8">
    <source>
        <dbReference type="ARBA" id="ARBA00048679"/>
    </source>
</evidence>
<dbReference type="GO" id="GO:0004674">
    <property type="term" value="F:protein serine/threonine kinase activity"/>
    <property type="evidence" value="ECO:0007669"/>
    <property type="project" value="UniProtKB-KW"/>
</dbReference>
<feature type="domain" description="Protein kinase" evidence="9">
    <location>
        <begin position="94"/>
        <end position="290"/>
    </location>
</feature>
<dbReference type="AlphaFoldDB" id="X6NNG4"/>
<dbReference type="EC" id="2.7.11.1" evidence="1"/>
<dbReference type="Gene3D" id="1.10.510.10">
    <property type="entry name" value="Transferase(Phosphotransferase) domain 1"/>
    <property type="match status" value="1"/>
</dbReference>
<dbReference type="SUPFAM" id="SSF56112">
    <property type="entry name" value="Protein kinase-like (PK-like)"/>
    <property type="match status" value="1"/>
</dbReference>
<evidence type="ECO:0000256" key="5">
    <source>
        <dbReference type="ARBA" id="ARBA00022777"/>
    </source>
</evidence>
<evidence type="ECO:0000256" key="1">
    <source>
        <dbReference type="ARBA" id="ARBA00012513"/>
    </source>
</evidence>
<keyword evidence="4" id="KW-0547">Nucleotide-binding</keyword>
<keyword evidence="2" id="KW-0723">Serine/threonine-protein kinase</keyword>
<name>X6NNG4_RETFI</name>
<evidence type="ECO:0000313" key="10">
    <source>
        <dbReference type="EMBL" id="ETO26902.1"/>
    </source>
</evidence>
<dbReference type="PANTHER" id="PTHR43895">
    <property type="entry name" value="CALCIUM/CALMODULIN-DEPENDENT PROTEIN KINASE KINASE-RELATED"/>
    <property type="match status" value="1"/>
</dbReference>
<evidence type="ECO:0000313" key="11">
    <source>
        <dbReference type="Proteomes" id="UP000023152"/>
    </source>
</evidence>
<dbReference type="PROSITE" id="PS50011">
    <property type="entry name" value="PROTEIN_KINASE_DOM"/>
    <property type="match status" value="1"/>
</dbReference>
<evidence type="ECO:0000256" key="3">
    <source>
        <dbReference type="ARBA" id="ARBA00022679"/>
    </source>
</evidence>
<organism evidence="10 11">
    <name type="scientific">Reticulomyxa filosa</name>
    <dbReference type="NCBI Taxonomy" id="46433"/>
    <lineage>
        <taxon>Eukaryota</taxon>
        <taxon>Sar</taxon>
        <taxon>Rhizaria</taxon>
        <taxon>Retaria</taxon>
        <taxon>Foraminifera</taxon>
        <taxon>Monothalamids</taxon>
        <taxon>Reticulomyxidae</taxon>
        <taxon>Reticulomyxa</taxon>
    </lineage>
</organism>
<evidence type="ECO:0000259" key="9">
    <source>
        <dbReference type="PROSITE" id="PS50011"/>
    </source>
</evidence>
<evidence type="ECO:0000256" key="4">
    <source>
        <dbReference type="ARBA" id="ARBA00022741"/>
    </source>
</evidence>
<dbReference type="EMBL" id="ASPP01007576">
    <property type="protein sequence ID" value="ETO26902.1"/>
    <property type="molecule type" value="Genomic_DNA"/>
</dbReference>
<comment type="caution">
    <text evidence="10">The sequence shown here is derived from an EMBL/GenBank/DDBJ whole genome shotgun (WGS) entry which is preliminary data.</text>
</comment>
<dbReference type="PANTHER" id="PTHR43895:SF32">
    <property type="entry name" value="SERINE_THREONINE-PROTEIN KINASE CHK1"/>
    <property type="match status" value="1"/>
</dbReference>
<sequence>MKTNSIKDKLNQSNTRELKQAFKDFPMKGQTCTKNKRKLYMSYFVNILMFFAKKSRKDLIKVSIHILREKLAQLKKGESPSTFGTDQSSISLKTQKSDELTNGILTRLWAKEVFAGITDKRHNQTKTINWLYAPLHPYITQKKKKKKKKEVVKGYHCKTNQVVALKSIDRKKCSSKNWNDKQINEIEKEIQALGQLNHPNIARLLSYNLKTKYSCKVKYILLYQKKKKSNIISNLNKTNKLTKKEPSHNIRPRTYFRQLIDALEACHQANIVHGDIKMQSLLLDQHFSLK</sequence>
<dbReference type="InterPro" id="IPR000719">
    <property type="entry name" value="Prot_kinase_dom"/>
</dbReference>
<evidence type="ECO:0000256" key="6">
    <source>
        <dbReference type="ARBA" id="ARBA00022840"/>
    </source>
</evidence>